<comment type="function">
    <text evidence="2">Purine nucleoside enzyme that catalyzes the phosphorolysis of adenosine and inosine nucleosides, yielding D-ribose 1-phosphate and the respective free bases, adenine and hypoxanthine. Also catalyzes the phosphorolysis of S-methyl-5'-thioadenosine into adenine and S-methyl-5-thio-alpha-D-ribose 1-phosphate. Also has adenosine deaminase activity.</text>
</comment>
<dbReference type="PANTHER" id="PTHR30616:SF2">
    <property type="entry name" value="PURINE NUCLEOSIDE PHOSPHORYLASE LACC1"/>
    <property type="match status" value="1"/>
</dbReference>
<comment type="catalytic activity">
    <reaction evidence="10">
        <text>S-methyl-5'-thioadenosine + phosphate = 5-(methylsulfanyl)-alpha-D-ribose 1-phosphate + adenine</text>
        <dbReference type="Rhea" id="RHEA:11852"/>
        <dbReference type="ChEBI" id="CHEBI:16708"/>
        <dbReference type="ChEBI" id="CHEBI:17509"/>
        <dbReference type="ChEBI" id="CHEBI:43474"/>
        <dbReference type="ChEBI" id="CHEBI:58533"/>
        <dbReference type="EC" id="2.4.2.28"/>
    </reaction>
    <physiologicalReaction direction="left-to-right" evidence="10">
        <dbReference type="Rhea" id="RHEA:11853"/>
    </physiologicalReaction>
</comment>
<evidence type="ECO:0000256" key="3">
    <source>
        <dbReference type="ARBA" id="ARBA00007353"/>
    </source>
</evidence>
<comment type="caution">
    <text evidence="12">The sequence shown here is derived from an EMBL/GenBank/DDBJ whole genome shotgun (WGS) entry which is preliminary data.</text>
</comment>
<sequence>MSLPDDRLTNFRDYECLGEPEGVTWQWQSWEGLPYLTCSLLEGWQHGFFTAPFSPRTPIDLVEVLSPGAPVYRVKQVHGNAVLKTGQVAPVSASGLGAETGNQIYAEADGLVAEREFEAIWVCTADCVPVLIADDRTGLTAAVHAGWRGTAAKILPEAIAQLVAVGSQLENLRIAMGPAIARQVYQVSVEVAAELGATITPKGAVSVTADSILEFLHQLPQTPVLADPEPGKVRLDVRRCNALQLQQLGIHVSQVAIAPHCTYSDSERFFSYRREPLKKVQWSGIVSGGSTTTSRR</sequence>
<comment type="catalytic activity">
    <reaction evidence="8">
        <text>adenosine + H2O + H(+) = inosine + NH4(+)</text>
        <dbReference type="Rhea" id="RHEA:24408"/>
        <dbReference type="ChEBI" id="CHEBI:15377"/>
        <dbReference type="ChEBI" id="CHEBI:15378"/>
        <dbReference type="ChEBI" id="CHEBI:16335"/>
        <dbReference type="ChEBI" id="CHEBI:17596"/>
        <dbReference type="ChEBI" id="CHEBI:28938"/>
        <dbReference type="EC" id="3.5.4.4"/>
    </reaction>
    <physiologicalReaction direction="left-to-right" evidence="8">
        <dbReference type="Rhea" id="RHEA:24409"/>
    </physiologicalReaction>
</comment>
<evidence type="ECO:0000256" key="6">
    <source>
        <dbReference type="ARBA" id="ARBA00022801"/>
    </source>
</evidence>
<keyword evidence="7" id="KW-0862">Zinc</keyword>
<evidence type="ECO:0000256" key="8">
    <source>
        <dbReference type="ARBA" id="ARBA00047989"/>
    </source>
</evidence>
<dbReference type="Gene3D" id="3.60.140.10">
    <property type="entry name" value="CNF1/YfiH-like putative cysteine hydrolases"/>
    <property type="match status" value="1"/>
</dbReference>
<evidence type="ECO:0000256" key="7">
    <source>
        <dbReference type="ARBA" id="ARBA00022833"/>
    </source>
</evidence>
<evidence type="ECO:0000256" key="4">
    <source>
        <dbReference type="ARBA" id="ARBA00022679"/>
    </source>
</evidence>
<proteinExistence type="inferred from homology"/>
<dbReference type="CDD" id="cd16833">
    <property type="entry name" value="YfiH"/>
    <property type="match status" value="1"/>
</dbReference>
<dbReference type="NCBIfam" id="TIGR00726">
    <property type="entry name" value="peptidoglycan editing factor PgeF"/>
    <property type="match status" value="1"/>
</dbReference>
<dbReference type="Proteomes" id="UP001384579">
    <property type="component" value="Unassembled WGS sequence"/>
</dbReference>
<evidence type="ECO:0000256" key="10">
    <source>
        <dbReference type="ARBA" id="ARBA00049893"/>
    </source>
</evidence>
<dbReference type="EMBL" id="JBBLXS010000164">
    <property type="protein sequence ID" value="MEK0185926.1"/>
    <property type="molecule type" value="Genomic_DNA"/>
</dbReference>
<keyword evidence="5" id="KW-0479">Metal-binding</keyword>
<gene>
    <name evidence="12" type="primary">pgeF</name>
    <name evidence="12" type="ORF">WMG39_13880</name>
</gene>
<dbReference type="PANTHER" id="PTHR30616">
    <property type="entry name" value="UNCHARACTERIZED PROTEIN YFIH"/>
    <property type="match status" value="1"/>
</dbReference>
<comment type="catalytic activity">
    <reaction evidence="9">
        <text>adenosine + phosphate = alpha-D-ribose 1-phosphate + adenine</text>
        <dbReference type="Rhea" id="RHEA:27642"/>
        <dbReference type="ChEBI" id="CHEBI:16335"/>
        <dbReference type="ChEBI" id="CHEBI:16708"/>
        <dbReference type="ChEBI" id="CHEBI:43474"/>
        <dbReference type="ChEBI" id="CHEBI:57720"/>
        <dbReference type="EC" id="2.4.2.1"/>
    </reaction>
    <physiologicalReaction direction="left-to-right" evidence="9">
        <dbReference type="Rhea" id="RHEA:27643"/>
    </physiologicalReaction>
</comment>
<name>A0ABU8YNT8_9CYAN</name>
<dbReference type="SUPFAM" id="SSF64438">
    <property type="entry name" value="CNF1/YfiH-like putative cysteine hydrolases"/>
    <property type="match status" value="1"/>
</dbReference>
<comment type="catalytic activity">
    <reaction evidence="1">
        <text>inosine + phosphate = alpha-D-ribose 1-phosphate + hypoxanthine</text>
        <dbReference type="Rhea" id="RHEA:27646"/>
        <dbReference type="ChEBI" id="CHEBI:17368"/>
        <dbReference type="ChEBI" id="CHEBI:17596"/>
        <dbReference type="ChEBI" id="CHEBI:43474"/>
        <dbReference type="ChEBI" id="CHEBI:57720"/>
        <dbReference type="EC" id="2.4.2.1"/>
    </reaction>
    <physiologicalReaction direction="left-to-right" evidence="1">
        <dbReference type="Rhea" id="RHEA:27647"/>
    </physiologicalReaction>
</comment>
<evidence type="ECO:0000256" key="9">
    <source>
        <dbReference type="ARBA" id="ARBA00048968"/>
    </source>
</evidence>
<dbReference type="InterPro" id="IPR011324">
    <property type="entry name" value="Cytotoxic_necrot_fac-like_cat"/>
</dbReference>
<dbReference type="RefSeq" id="WP_340525046.1">
    <property type="nucleotide sequence ID" value="NZ_JBBLXS010000164.1"/>
</dbReference>
<evidence type="ECO:0000313" key="13">
    <source>
        <dbReference type="Proteomes" id="UP001384579"/>
    </source>
</evidence>
<evidence type="ECO:0000313" key="12">
    <source>
        <dbReference type="EMBL" id="MEK0185926.1"/>
    </source>
</evidence>
<keyword evidence="4" id="KW-0808">Transferase</keyword>
<evidence type="ECO:0000256" key="2">
    <source>
        <dbReference type="ARBA" id="ARBA00003215"/>
    </source>
</evidence>
<evidence type="ECO:0000256" key="1">
    <source>
        <dbReference type="ARBA" id="ARBA00000553"/>
    </source>
</evidence>
<keyword evidence="13" id="KW-1185">Reference proteome</keyword>
<evidence type="ECO:0000256" key="5">
    <source>
        <dbReference type="ARBA" id="ARBA00022723"/>
    </source>
</evidence>
<dbReference type="Pfam" id="PF02578">
    <property type="entry name" value="Cu-oxidase_4"/>
    <property type="match status" value="1"/>
</dbReference>
<accession>A0ABU8YNT8</accession>
<dbReference type="InterPro" id="IPR038371">
    <property type="entry name" value="Cu_polyphenol_OxRdtase_sf"/>
</dbReference>
<organism evidence="12 13">
    <name type="scientific">Microcoleus anatoxicus PTRS2</name>
    <dbReference type="NCBI Taxonomy" id="2705321"/>
    <lineage>
        <taxon>Bacteria</taxon>
        <taxon>Bacillati</taxon>
        <taxon>Cyanobacteriota</taxon>
        <taxon>Cyanophyceae</taxon>
        <taxon>Oscillatoriophycideae</taxon>
        <taxon>Oscillatoriales</taxon>
        <taxon>Microcoleaceae</taxon>
        <taxon>Microcoleus</taxon>
        <taxon>Microcoleus anatoxicus</taxon>
    </lineage>
</organism>
<dbReference type="InterPro" id="IPR003730">
    <property type="entry name" value="Cu_polyphenol_OxRdtase"/>
</dbReference>
<protein>
    <recommendedName>
        <fullName evidence="11">Purine nucleoside phosphorylase</fullName>
    </recommendedName>
</protein>
<comment type="similarity">
    <text evidence="3 11">Belongs to the purine nucleoside phosphorylase YfiH/LACC1 family.</text>
</comment>
<reference evidence="12 13" key="1">
    <citation type="journal article" date="2020" name="Harmful Algae">
        <title>Molecular and morphological characterization of a novel dihydroanatoxin-a producing Microcoleus species (cyanobacteria) from the Russian River, California, USA.</title>
        <authorList>
            <person name="Conklin K.Y."/>
            <person name="Stancheva R."/>
            <person name="Otten T.G."/>
            <person name="Fadness R."/>
            <person name="Boyer G.L."/>
            <person name="Read B."/>
            <person name="Zhang X."/>
            <person name="Sheath R.G."/>
        </authorList>
    </citation>
    <scope>NUCLEOTIDE SEQUENCE [LARGE SCALE GENOMIC DNA]</scope>
    <source>
        <strain evidence="12 13">PTRS2</strain>
    </source>
</reference>
<evidence type="ECO:0000256" key="11">
    <source>
        <dbReference type="RuleBase" id="RU361274"/>
    </source>
</evidence>
<keyword evidence="6" id="KW-0378">Hydrolase</keyword>